<protein>
    <submittedName>
        <fullName evidence="1">Uncharacterized protein</fullName>
    </submittedName>
</protein>
<keyword evidence="2" id="KW-1185">Reference proteome</keyword>
<accession>A0ABR9BAM1</accession>
<sequence>MTTALQAPAGTVLLADLTLDLDPPALRQRVREAVGAPLRRAGAQVELTVAGVHACLAALPADAARGSTGVLWTSRAGVRAATATVLDELCLRNEPPLPFDFLATQAALAAIPLQQLLPTLDAALYLPWTGDEALRWPRMLQLAALQLGRGQHALVLCGTVEPGDATHRCRWAALAPESL</sequence>
<dbReference type="RefSeq" id="WP_187718241.1">
    <property type="nucleotide sequence ID" value="NZ_JACTAH010000002.1"/>
</dbReference>
<gene>
    <name evidence="1" type="ORF">IFO67_10955</name>
</gene>
<evidence type="ECO:0000313" key="2">
    <source>
        <dbReference type="Proteomes" id="UP000603602"/>
    </source>
</evidence>
<comment type="caution">
    <text evidence="1">The sequence shown here is derived from an EMBL/GenBank/DDBJ whole genome shotgun (WGS) entry which is preliminary data.</text>
</comment>
<proteinExistence type="predicted"/>
<organism evidence="1 2">
    <name type="scientific">Thauera sedimentorum</name>
    <dbReference type="NCBI Taxonomy" id="2767595"/>
    <lineage>
        <taxon>Bacteria</taxon>
        <taxon>Pseudomonadati</taxon>
        <taxon>Pseudomonadota</taxon>
        <taxon>Betaproteobacteria</taxon>
        <taxon>Rhodocyclales</taxon>
        <taxon>Zoogloeaceae</taxon>
        <taxon>Thauera</taxon>
    </lineage>
</organism>
<name>A0ABR9BAM1_9RHOO</name>
<reference evidence="2" key="1">
    <citation type="submission" date="2023-07" db="EMBL/GenBank/DDBJ databases">
        <title>Thauera sp. CAU 1555 isolated from sand of Yaerae Beach.</title>
        <authorList>
            <person name="Kim W."/>
        </authorList>
    </citation>
    <scope>NUCLEOTIDE SEQUENCE [LARGE SCALE GENOMIC DNA]</scope>
    <source>
        <strain evidence="2">CAU 1555</strain>
    </source>
</reference>
<evidence type="ECO:0000313" key="1">
    <source>
        <dbReference type="EMBL" id="MBD8503401.1"/>
    </source>
</evidence>
<dbReference type="EMBL" id="JACYTO010000002">
    <property type="protein sequence ID" value="MBD8503401.1"/>
    <property type="molecule type" value="Genomic_DNA"/>
</dbReference>
<dbReference type="Proteomes" id="UP000603602">
    <property type="component" value="Unassembled WGS sequence"/>
</dbReference>